<dbReference type="Pfam" id="PF03775">
    <property type="entry name" value="MinC_C"/>
    <property type="match status" value="1"/>
</dbReference>
<keyword evidence="9" id="KW-1185">Reference proteome</keyword>
<sequence length="276" mass="30522">MSSDRVLPLTDSQEEPSPFPLERYSQVHLKREGEKLLLVLPTLPQKEESNDWSQTWQQIKYCLKSNDRATQAGTVVYLVAQDRLLDGRQLQAIAEALKEERLLLKCVRTSRRQTAVAAATAGYSVEQETLTQPFGVNSTQVVLPLAEPLYLKTTVRSGVTIRHPGTVILVGDVNPGGEIAADGDIIVWGSLRGIARAGVKGDRECRIMALRMEPTQLRIADVVARAPAVAPKEFEPEVAYMTQQGIRITGAIDFAKTYSFSQKVKGWVEKGTKYEG</sequence>
<evidence type="ECO:0000256" key="3">
    <source>
        <dbReference type="ARBA" id="ARBA00023306"/>
    </source>
</evidence>
<dbReference type="Gene3D" id="2.160.20.70">
    <property type="match status" value="1"/>
</dbReference>
<organism evidence="8 9">
    <name type="scientific">Hydrococcus rivularis NIES-593</name>
    <dbReference type="NCBI Taxonomy" id="1921803"/>
    <lineage>
        <taxon>Bacteria</taxon>
        <taxon>Bacillati</taxon>
        <taxon>Cyanobacteriota</taxon>
        <taxon>Cyanophyceae</taxon>
        <taxon>Pleurocapsales</taxon>
        <taxon>Hydrococcaceae</taxon>
        <taxon>Hydrococcus</taxon>
    </lineage>
</organism>
<keyword evidence="1 5" id="KW-0132">Cell division</keyword>
<feature type="domain" description="Septum formation inhibitor MinC C-terminal" evidence="7">
    <location>
        <begin position="151"/>
        <end position="248"/>
    </location>
</feature>
<feature type="region of interest" description="Disordered" evidence="6">
    <location>
        <begin position="1"/>
        <end position="20"/>
    </location>
</feature>
<evidence type="ECO:0000259" key="7">
    <source>
        <dbReference type="Pfam" id="PF03775"/>
    </source>
</evidence>
<dbReference type="InterPro" id="IPR016098">
    <property type="entry name" value="CAP/MinC_C"/>
</dbReference>
<evidence type="ECO:0000256" key="6">
    <source>
        <dbReference type="SAM" id="MobiDB-lite"/>
    </source>
</evidence>
<dbReference type="SUPFAM" id="SSF63848">
    <property type="entry name" value="Cell-division inhibitor MinC, C-terminal domain"/>
    <property type="match status" value="1"/>
</dbReference>
<dbReference type="Proteomes" id="UP000186868">
    <property type="component" value="Unassembled WGS sequence"/>
</dbReference>
<evidence type="ECO:0000256" key="4">
    <source>
        <dbReference type="ARBA" id="ARBA00046874"/>
    </source>
</evidence>
<accession>A0A1U7HTD0</accession>
<dbReference type="InterPro" id="IPR013033">
    <property type="entry name" value="MinC"/>
</dbReference>
<dbReference type="OrthoDB" id="9790810at2"/>
<dbReference type="STRING" id="1921803.NIES593_02150"/>
<dbReference type="AlphaFoldDB" id="A0A1U7HTD0"/>
<name>A0A1U7HTD0_9CYAN</name>
<dbReference type="PANTHER" id="PTHR34108:SF1">
    <property type="entry name" value="SEPTUM SITE-DETERMINING PROTEIN MINC"/>
    <property type="match status" value="1"/>
</dbReference>
<evidence type="ECO:0000313" key="9">
    <source>
        <dbReference type="Proteomes" id="UP000186868"/>
    </source>
</evidence>
<gene>
    <name evidence="5" type="primary">minC</name>
    <name evidence="8" type="ORF">NIES593_02150</name>
</gene>
<dbReference type="InterPro" id="IPR005526">
    <property type="entry name" value="Septum_form_inhib_MinC_C"/>
</dbReference>
<evidence type="ECO:0000256" key="1">
    <source>
        <dbReference type="ARBA" id="ARBA00022618"/>
    </source>
</evidence>
<evidence type="ECO:0000256" key="5">
    <source>
        <dbReference type="HAMAP-Rule" id="MF_00267"/>
    </source>
</evidence>
<protein>
    <recommendedName>
        <fullName evidence="5">Probable septum site-determining protein MinC</fullName>
    </recommendedName>
</protein>
<keyword evidence="2 5" id="KW-0717">Septation</keyword>
<dbReference type="NCBIfam" id="TIGR01222">
    <property type="entry name" value="minC"/>
    <property type="match status" value="1"/>
</dbReference>
<dbReference type="RefSeq" id="WP_073597989.1">
    <property type="nucleotide sequence ID" value="NZ_MRCB01000001.1"/>
</dbReference>
<comment type="similarity">
    <text evidence="5">Belongs to the MinC family.</text>
</comment>
<evidence type="ECO:0000313" key="8">
    <source>
        <dbReference type="EMBL" id="OKH26860.1"/>
    </source>
</evidence>
<dbReference type="NCBIfam" id="NF001778">
    <property type="entry name" value="PRK00513.2-4"/>
    <property type="match status" value="1"/>
</dbReference>
<dbReference type="GO" id="GO:1901891">
    <property type="term" value="P:regulation of cell septum assembly"/>
    <property type="evidence" value="ECO:0007669"/>
    <property type="project" value="InterPro"/>
</dbReference>
<dbReference type="GO" id="GO:0000902">
    <property type="term" value="P:cell morphogenesis"/>
    <property type="evidence" value="ECO:0007669"/>
    <property type="project" value="InterPro"/>
</dbReference>
<comment type="subunit">
    <text evidence="4 5">Interacts with MinD and FtsZ.</text>
</comment>
<reference evidence="8 9" key="1">
    <citation type="submission" date="2016-11" db="EMBL/GenBank/DDBJ databases">
        <title>Draft Genome Sequences of Nine Cyanobacterial Strains from Diverse Habitats.</title>
        <authorList>
            <person name="Zhu T."/>
            <person name="Hou S."/>
            <person name="Lu X."/>
            <person name="Hess W.R."/>
        </authorList>
    </citation>
    <scope>NUCLEOTIDE SEQUENCE [LARGE SCALE GENOMIC DNA]</scope>
    <source>
        <strain evidence="8 9">NIES-593</strain>
    </source>
</reference>
<comment type="caution">
    <text evidence="8">The sequence shown here is derived from an EMBL/GenBank/DDBJ whole genome shotgun (WGS) entry which is preliminary data.</text>
</comment>
<proteinExistence type="inferred from homology"/>
<dbReference type="PANTHER" id="PTHR34108">
    <property type="entry name" value="SEPTUM SITE-DETERMINING PROTEIN MINC"/>
    <property type="match status" value="1"/>
</dbReference>
<comment type="function">
    <text evidence="5">Cell division inhibitor that blocks the formation of polar Z ring septums. Rapidly oscillates between the poles of the cell to destabilize FtsZ filaments that have formed before they mature into polar Z rings. Prevents FtsZ polymerization.</text>
</comment>
<dbReference type="InterPro" id="IPR036145">
    <property type="entry name" value="MinC_C_sf"/>
</dbReference>
<dbReference type="EMBL" id="MRCB01000001">
    <property type="protein sequence ID" value="OKH26860.1"/>
    <property type="molecule type" value="Genomic_DNA"/>
</dbReference>
<keyword evidence="3 5" id="KW-0131">Cell cycle</keyword>
<dbReference type="HAMAP" id="MF_00267">
    <property type="entry name" value="MinC"/>
    <property type="match status" value="1"/>
</dbReference>
<dbReference type="GO" id="GO:0000917">
    <property type="term" value="P:division septum assembly"/>
    <property type="evidence" value="ECO:0007669"/>
    <property type="project" value="UniProtKB-KW"/>
</dbReference>
<evidence type="ECO:0000256" key="2">
    <source>
        <dbReference type="ARBA" id="ARBA00023210"/>
    </source>
</evidence>